<evidence type="ECO:0000313" key="1">
    <source>
        <dbReference type="EMBL" id="CEH14026.1"/>
    </source>
</evidence>
<sequence length="71" mass="7937">MARTCMHLLASGDLTPTELCCSVLPGLEDFHGRMKHSTRKALRGVCWSSKAERSLGRWTNQSTDKPERTCS</sequence>
<dbReference type="AlphaFoldDB" id="A0A0N7L9K3"/>
<dbReference type="Proteomes" id="UP000054845">
    <property type="component" value="Unassembled WGS sequence"/>
</dbReference>
<keyword evidence="2" id="KW-1185">Reference proteome</keyword>
<evidence type="ECO:0000313" key="2">
    <source>
        <dbReference type="Proteomes" id="UP000054845"/>
    </source>
</evidence>
<reference evidence="1 2" key="1">
    <citation type="submission" date="2014-09" db="EMBL/GenBank/DDBJ databases">
        <authorList>
            <person name="Magalhaes I.L.F."/>
            <person name="Oliveira U."/>
            <person name="Santos F.R."/>
            <person name="Vidigal T.H.D.A."/>
            <person name="Brescovit A.D."/>
            <person name="Santos A.J."/>
        </authorList>
    </citation>
    <scope>NUCLEOTIDE SEQUENCE [LARGE SCALE GENOMIC DNA]</scope>
</reference>
<dbReference type="EMBL" id="CCYA01000238">
    <property type="protein sequence ID" value="CEH14026.1"/>
    <property type="molecule type" value="Genomic_DNA"/>
</dbReference>
<name>A0A0N7L9K3_9BASI</name>
<proteinExistence type="predicted"/>
<organism evidence="1 2">
    <name type="scientific">Ceraceosorus bombacis</name>
    <dbReference type="NCBI Taxonomy" id="401625"/>
    <lineage>
        <taxon>Eukaryota</taxon>
        <taxon>Fungi</taxon>
        <taxon>Dikarya</taxon>
        <taxon>Basidiomycota</taxon>
        <taxon>Ustilaginomycotina</taxon>
        <taxon>Exobasidiomycetes</taxon>
        <taxon>Ceraceosorales</taxon>
        <taxon>Ceraceosoraceae</taxon>
        <taxon>Ceraceosorus</taxon>
    </lineage>
</organism>
<protein>
    <submittedName>
        <fullName evidence="1">Uncharacterized protein</fullName>
    </submittedName>
</protein>
<accession>A0A0N7L9K3</accession>